<accession>A0AAV3RXN5</accession>
<dbReference type="Proteomes" id="UP001454036">
    <property type="component" value="Unassembled WGS sequence"/>
</dbReference>
<dbReference type="Pfam" id="PF12609">
    <property type="entry name" value="DUF3774"/>
    <property type="match status" value="1"/>
</dbReference>
<name>A0AAV3RXN5_LITER</name>
<evidence type="ECO:0008006" key="3">
    <source>
        <dbReference type="Google" id="ProtNLM"/>
    </source>
</evidence>
<comment type="caution">
    <text evidence="1">The sequence shown here is derived from an EMBL/GenBank/DDBJ whole genome shotgun (WGS) entry which is preliminary data.</text>
</comment>
<gene>
    <name evidence="1" type="ORF">LIER_33789</name>
</gene>
<dbReference type="InterPro" id="IPR022251">
    <property type="entry name" value="DUF3774_wound-induced"/>
</dbReference>
<reference evidence="1 2" key="1">
    <citation type="submission" date="2024-01" db="EMBL/GenBank/DDBJ databases">
        <title>The complete chloroplast genome sequence of Lithospermum erythrorhizon: insights into the phylogenetic relationship among Boraginaceae species and the maternal lineages of purple gromwells.</title>
        <authorList>
            <person name="Okada T."/>
            <person name="Watanabe K."/>
        </authorList>
    </citation>
    <scope>NUCLEOTIDE SEQUENCE [LARGE SCALE GENOMIC DNA]</scope>
</reference>
<sequence length="91" mass="9940">MATYINRVWMAATVAVNNHGGDQGPKWKTGLKSLHHGNRRFMTSTSNSSTAAMMESSLDASVSGSGINDNRHNQSDESIKHVMYLNCWGPS</sequence>
<protein>
    <recommendedName>
        <fullName evidence="3">Wound-responsive family protein</fullName>
    </recommendedName>
</protein>
<proteinExistence type="predicted"/>
<evidence type="ECO:0000313" key="1">
    <source>
        <dbReference type="EMBL" id="GAA0186501.1"/>
    </source>
</evidence>
<dbReference type="AlphaFoldDB" id="A0AAV3RXN5"/>
<evidence type="ECO:0000313" key="2">
    <source>
        <dbReference type="Proteomes" id="UP001454036"/>
    </source>
</evidence>
<keyword evidence="2" id="KW-1185">Reference proteome</keyword>
<organism evidence="1 2">
    <name type="scientific">Lithospermum erythrorhizon</name>
    <name type="common">Purple gromwell</name>
    <name type="synonym">Lithospermum officinale var. erythrorhizon</name>
    <dbReference type="NCBI Taxonomy" id="34254"/>
    <lineage>
        <taxon>Eukaryota</taxon>
        <taxon>Viridiplantae</taxon>
        <taxon>Streptophyta</taxon>
        <taxon>Embryophyta</taxon>
        <taxon>Tracheophyta</taxon>
        <taxon>Spermatophyta</taxon>
        <taxon>Magnoliopsida</taxon>
        <taxon>eudicotyledons</taxon>
        <taxon>Gunneridae</taxon>
        <taxon>Pentapetalae</taxon>
        <taxon>asterids</taxon>
        <taxon>lamiids</taxon>
        <taxon>Boraginales</taxon>
        <taxon>Boraginaceae</taxon>
        <taxon>Boraginoideae</taxon>
        <taxon>Lithospermeae</taxon>
        <taxon>Lithospermum</taxon>
    </lineage>
</organism>
<dbReference type="EMBL" id="BAABME010013757">
    <property type="protein sequence ID" value="GAA0186501.1"/>
    <property type="molecule type" value="Genomic_DNA"/>
</dbReference>
<dbReference type="PANTHER" id="PTHR33090">
    <property type="entry name" value="DUF3774 DOMAIN PROTEIN-RELATED"/>
    <property type="match status" value="1"/>
</dbReference>